<dbReference type="CDD" id="cd16434">
    <property type="entry name" value="CheB-CheR_fusion"/>
    <property type="match status" value="1"/>
</dbReference>
<dbReference type="Gene3D" id="3.40.50.180">
    <property type="entry name" value="Methylesterase CheB, C-terminal domain"/>
    <property type="match status" value="1"/>
</dbReference>
<organism evidence="6 7">
    <name type="scientific">Alkaliphilus hydrothermalis</name>
    <dbReference type="NCBI Taxonomy" id="1482730"/>
    <lineage>
        <taxon>Bacteria</taxon>
        <taxon>Bacillati</taxon>
        <taxon>Bacillota</taxon>
        <taxon>Clostridia</taxon>
        <taxon>Peptostreptococcales</taxon>
        <taxon>Natronincolaceae</taxon>
        <taxon>Alkaliphilus</taxon>
    </lineage>
</organism>
<gene>
    <name evidence="6" type="ORF">JOC73_002620</name>
</gene>
<dbReference type="Pfam" id="PF01339">
    <property type="entry name" value="CheB_methylest"/>
    <property type="match status" value="1"/>
</dbReference>
<dbReference type="InterPro" id="IPR035909">
    <property type="entry name" value="CheB_C"/>
</dbReference>
<feature type="domain" description="PAC" evidence="3">
    <location>
        <begin position="816"/>
        <end position="866"/>
    </location>
</feature>
<dbReference type="PROSITE" id="PS50123">
    <property type="entry name" value="CHER"/>
    <property type="match status" value="1"/>
</dbReference>
<keyword evidence="1" id="KW-0145">Chemotaxis</keyword>
<keyword evidence="2" id="KW-0175">Coiled coil</keyword>
<dbReference type="Gene3D" id="3.40.50.150">
    <property type="entry name" value="Vaccinia Virus protein VP39"/>
    <property type="match status" value="1"/>
</dbReference>
<dbReference type="InterPro" id="IPR022641">
    <property type="entry name" value="CheR_N"/>
</dbReference>
<dbReference type="InterPro" id="IPR000780">
    <property type="entry name" value="CheR_MeTrfase"/>
</dbReference>
<dbReference type="PROSITE" id="PS50122">
    <property type="entry name" value="CHEB"/>
    <property type="match status" value="1"/>
</dbReference>
<dbReference type="PRINTS" id="PR00996">
    <property type="entry name" value="CHERMTFRASE"/>
</dbReference>
<evidence type="ECO:0000313" key="6">
    <source>
        <dbReference type="EMBL" id="MBM7616044.1"/>
    </source>
</evidence>
<dbReference type="SUPFAM" id="SSF103657">
    <property type="entry name" value="BAR/IMD domain-like"/>
    <property type="match status" value="1"/>
</dbReference>
<dbReference type="RefSeq" id="WP_204403885.1">
    <property type="nucleotide sequence ID" value="NZ_JAFBEE010000023.1"/>
</dbReference>
<feature type="active site" evidence="1">
    <location>
        <position position="29"/>
    </location>
</feature>
<dbReference type="InterPro" id="IPR000673">
    <property type="entry name" value="Sig_transdc_resp-reg_Me-estase"/>
</dbReference>
<feature type="domain" description="CheB-type methylesterase" evidence="4">
    <location>
        <begin position="17"/>
        <end position="206"/>
    </location>
</feature>
<keyword evidence="1 6" id="KW-0378">Hydrolase</keyword>
<dbReference type="GO" id="GO:0008984">
    <property type="term" value="F:protein-glutamate methylesterase activity"/>
    <property type="evidence" value="ECO:0007669"/>
    <property type="project" value="UniProtKB-EC"/>
</dbReference>
<keyword evidence="6" id="KW-0808">Transferase</keyword>
<accession>A0ABS2NTZ6</accession>
<dbReference type="Proteomes" id="UP001314796">
    <property type="component" value="Unassembled WGS sequence"/>
</dbReference>
<dbReference type="Pfam" id="PF13596">
    <property type="entry name" value="PAS_10"/>
    <property type="match status" value="1"/>
</dbReference>
<name>A0ABS2NTZ6_9FIRM</name>
<dbReference type="PANTHER" id="PTHR24422">
    <property type="entry name" value="CHEMOTAXIS PROTEIN METHYLTRANSFERASE"/>
    <property type="match status" value="1"/>
</dbReference>
<proteinExistence type="predicted"/>
<dbReference type="SUPFAM" id="SSF52738">
    <property type="entry name" value="Methylesterase CheB, C-terminal domain"/>
    <property type="match status" value="1"/>
</dbReference>
<sequence length="914" mass="105186">MVMGKGHRATEEKDRKENKDYYVVGIGASAGGLKALKSFFENVPVTDNIAFVVVQHLSPDYKSMMVDILSKYTTMQVLEAQEDMSVETGKIYLIPPNKLLTIKENKLHLTQLNPQYKLNLAIDVFFNSLAENFQNKAIGVVLSGAGNDGTRGSKDIKEAGGMVMVQDEDSAEFPSMPQSIIITGIYDHKLPPSEMGQQLLSYIHQPSIVQGNVNRTEKDEIQTEEEALNIIYGLLKLQLGIDFSYYKQNTILRCIERRMKVCQMADLNDYVAYIYRDSSEIHKLNQSLLIGVTKFFRDIEVFDLLKEQIIPQISSTKNRLNTLRIWIAGCSTGEEVYSIAMLILEYMEEHNLRFNVKIFATDVNRDSIEFASRGIYPQSCAVDIPIRRLEKYFNKKNDGYQVIEEIRDMVIFSNHNIVSDPPFHKMDLVSCRNLFIYFQSFIQKKLLKYFHFALNQGGYLLLGSSETINDEVSELFVNINTKCKVFKASSKNRQTLLDYSQTALSLDKSFNTRITNYSATEKKQNKKSVEEIQQKLISEYVPPCVIIDKNHKVIHTSGNINKYIQLPNGAIDLNIFKMVPQSLSFILGTAINRAKKEKVKTVYKNLRFSFNDWEEIINVTVRPFSESNETMMIIIEEKEQEEGDHELVQNNHTINTINTINTIHVEKSMQNRINDLEYELKETKDALQNTFEEIETSNEELQSANEELLASNEELQSTNEEIQSINEELATVNAQYAIKIEELTELNNDMDNYIRSTNIGMIILDRDFLIRRFTPTIKEEINLMDFDIGRPIKHISHNLKNIDLSKEAEEVLGSFIPKELEVQSTRGSWFILKVTPYRTEQDFVKGVVITLVDITKQKEMIEIIKDREEKYRQLFNNANDMIFVNAFDETGQPNKLIEVNNTALGYWVTQGRNY</sequence>
<dbReference type="EC" id="3.1.1.61" evidence="6"/>
<dbReference type="InterPro" id="IPR050903">
    <property type="entry name" value="Bact_Chemotaxis_MeTrfase"/>
</dbReference>
<dbReference type="SUPFAM" id="SSF47757">
    <property type="entry name" value="Chemotaxis receptor methyltransferase CheR, N-terminal domain"/>
    <property type="match status" value="1"/>
</dbReference>
<feature type="active site" evidence="1">
    <location>
        <position position="56"/>
    </location>
</feature>
<feature type="active site" evidence="1">
    <location>
        <position position="148"/>
    </location>
</feature>
<evidence type="ECO:0000259" key="5">
    <source>
        <dbReference type="PROSITE" id="PS50123"/>
    </source>
</evidence>
<dbReference type="PROSITE" id="PS50113">
    <property type="entry name" value="PAC"/>
    <property type="match status" value="1"/>
</dbReference>
<evidence type="ECO:0000259" key="3">
    <source>
        <dbReference type="PROSITE" id="PS50113"/>
    </source>
</evidence>
<dbReference type="Pfam" id="PF03705">
    <property type="entry name" value="CheR_N"/>
    <property type="match status" value="1"/>
</dbReference>
<dbReference type="Gene3D" id="3.30.450.20">
    <property type="entry name" value="PAS domain"/>
    <property type="match status" value="1"/>
</dbReference>
<dbReference type="Pfam" id="PF01739">
    <property type="entry name" value="CheR"/>
    <property type="match status" value="1"/>
</dbReference>
<dbReference type="InterPro" id="IPR029063">
    <property type="entry name" value="SAM-dependent_MTases_sf"/>
</dbReference>
<evidence type="ECO:0000256" key="1">
    <source>
        <dbReference type="PROSITE-ProRule" id="PRU00050"/>
    </source>
</evidence>
<comment type="caution">
    <text evidence="6">The sequence shown here is derived from an EMBL/GenBank/DDBJ whole genome shotgun (WGS) entry which is preliminary data.</text>
</comment>
<evidence type="ECO:0000256" key="2">
    <source>
        <dbReference type="SAM" id="Coils"/>
    </source>
</evidence>
<protein>
    <submittedName>
        <fullName evidence="6">Two-component system CheB/CheR fusion protein</fullName>
        <ecNumber evidence="6">2.1.1.80</ecNumber>
        <ecNumber evidence="6">3.1.1.61</ecNumber>
    </submittedName>
</protein>
<dbReference type="EC" id="2.1.1.80" evidence="6"/>
<dbReference type="GO" id="GO:0008983">
    <property type="term" value="F:protein-glutamate O-methyltransferase activity"/>
    <property type="evidence" value="ECO:0007669"/>
    <property type="project" value="UniProtKB-EC"/>
</dbReference>
<keyword evidence="7" id="KW-1185">Reference proteome</keyword>
<dbReference type="GO" id="GO:0032259">
    <property type="term" value="P:methylation"/>
    <property type="evidence" value="ECO:0007669"/>
    <property type="project" value="UniProtKB-KW"/>
</dbReference>
<keyword evidence="6" id="KW-0489">Methyltransferase</keyword>
<reference evidence="6 7" key="1">
    <citation type="submission" date="2021-01" db="EMBL/GenBank/DDBJ databases">
        <title>Genomic Encyclopedia of Type Strains, Phase IV (KMG-IV): sequencing the most valuable type-strain genomes for metagenomic binning, comparative biology and taxonomic classification.</title>
        <authorList>
            <person name="Goeker M."/>
        </authorList>
    </citation>
    <scope>NUCLEOTIDE SEQUENCE [LARGE SCALE GENOMIC DNA]</scope>
    <source>
        <strain evidence="6 7">DSM 25890</strain>
    </source>
</reference>
<dbReference type="SMART" id="SM00138">
    <property type="entry name" value="MeTrc"/>
    <property type="match status" value="1"/>
</dbReference>
<evidence type="ECO:0000259" key="4">
    <source>
        <dbReference type="PROSITE" id="PS50122"/>
    </source>
</evidence>
<dbReference type="SUPFAM" id="SSF53335">
    <property type="entry name" value="S-adenosyl-L-methionine-dependent methyltransferases"/>
    <property type="match status" value="1"/>
</dbReference>
<evidence type="ECO:0000313" key="7">
    <source>
        <dbReference type="Proteomes" id="UP001314796"/>
    </source>
</evidence>
<feature type="coiled-coil region" evidence="2">
    <location>
        <begin position="666"/>
        <end position="735"/>
    </location>
</feature>
<dbReference type="InterPro" id="IPR000700">
    <property type="entry name" value="PAS-assoc_C"/>
</dbReference>
<dbReference type="PANTHER" id="PTHR24422:SF27">
    <property type="entry name" value="PROTEIN-GLUTAMATE O-METHYLTRANSFERASE"/>
    <property type="match status" value="1"/>
</dbReference>
<dbReference type="InterPro" id="IPR027267">
    <property type="entry name" value="AH/BAR_dom_sf"/>
</dbReference>
<dbReference type="EMBL" id="JAFBEE010000023">
    <property type="protein sequence ID" value="MBM7616044.1"/>
    <property type="molecule type" value="Genomic_DNA"/>
</dbReference>
<dbReference type="InterPro" id="IPR022642">
    <property type="entry name" value="CheR_C"/>
</dbReference>
<feature type="domain" description="CheR-type methyltransferase" evidence="5">
    <location>
        <begin position="216"/>
        <end position="476"/>
    </location>
</feature>